<gene>
    <name evidence="13" type="ordered locus">AS9A_4094</name>
</gene>
<dbReference type="eggNOG" id="COG0436">
    <property type="taxonomic scope" value="Bacteria"/>
</dbReference>
<comment type="subunit">
    <text evidence="3">Homodimer.</text>
</comment>
<dbReference type="SUPFAM" id="SSF53383">
    <property type="entry name" value="PLP-dependent transferases"/>
    <property type="match status" value="1"/>
</dbReference>
<dbReference type="Pfam" id="PF00155">
    <property type="entry name" value="Aminotran_1_2"/>
    <property type="match status" value="1"/>
</dbReference>
<comment type="cofactor">
    <cofactor evidence="1">
        <name>pyridoxal 5'-phosphate</name>
        <dbReference type="ChEBI" id="CHEBI:597326"/>
    </cofactor>
</comment>
<dbReference type="PANTHER" id="PTHR43488:SF2">
    <property type="entry name" value="GLUTAMATE-PYRUVATE AMINOTRANSFERASE ALAA"/>
    <property type="match status" value="1"/>
</dbReference>
<reference evidence="13 14" key="1">
    <citation type="journal article" date="2011" name="J. Bacteriol.">
        <title>Complete genome sequence of Amycolicicoccus subflavus DQS3-9A1T, an actinomycete isolated from crude oil-polluted soil.</title>
        <authorList>
            <person name="Cai M."/>
            <person name="Chen W.M."/>
            <person name="Nie Y."/>
            <person name="Chi C.Q."/>
            <person name="Wang Y.N."/>
            <person name="Tang Y.Q."/>
            <person name="Li G.Y."/>
            <person name="Wu X.L."/>
        </authorList>
    </citation>
    <scope>NUCLEOTIDE SEQUENCE [LARGE SCALE GENOMIC DNA]</scope>
    <source>
        <strain evidence="14">DSM 45089 / DQS3-9A1</strain>
    </source>
</reference>
<evidence type="ECO:0000256" key="11">
    <source>
        <dbReference type="ARBA" id="ARBA00077749"/>
    </source>
</evidence>
<dbReference type="EMBL" id="CP002786">
    <property type="protein sequence ID" value="AEF42528.1"/>
    <property type="molecule type" value="Genomic_DNA"/>
</dbReference>
<dbReference type="CDD" id="cd00609">
    <property type="entry name" value="AAT_like"/>
    <property type="match status" value="1"/>
</dbReference>
<evidence type="ECO:0000256" key="5">
    <source>
        <dbReference type="ARBA" id="ARBA00022679"/>
    </source>
</evidence>
<evidence type="ECO:0000313" key="14">
    <source>
        <dbReference type="Proteomes" id="UP000009235"/>
    </source>
</evidence>
<comment type="similarity">
    <text evidence="2">Belongs to the class-I pyridoxal-phosphate-dependent aminotransferase family.</text>
</comment>
<dbReference type="HOGENOM" id="CLU_017584_4_2_11"/>
<dbReference type="InterPro" id="IPR051926">
    <property type="entry name" value="Ala_Aminotransferase"/>
</dbReference>
<dbReference type="InterPro" id="IPR015422">
    <property type="entry name" value="PyrdxlP-dep_Trfase_small"/>
</dbReference>
<evidence type="ECO:0000256" key="4">
    <source>
        <dbReference type="ARBA" id="ARBA00022576"/>
    </source>
</evidence>
<evidence type="ECO:0000256" key="6">
    <source>
        <dbReference type="ARBA" id="ARBA00022898"/>
    </source>
</evidence>
<dbReference type="Gene3D" id="3.40.640.10">
    <property type="entry name" value="Type I PLP-dependent aspartate aminotransferase-like (Major domain)"/>
    <property type="match status" value="1"/>
</dbReference>
<feature type="domain" description="Aminotransferase class I/classII large" evidence="12">
    <location>
        <begin position="48"/>
        <end position="409"/>
    </location>
</feature>
<dbReference type="KEGG" id="asd:AS9A_4094"/>
<evidence type="ECO:0000256" key="2">
    <source>
        <dbReference type="ARBA" id="ARBA00007441"/>
    </source>
</evidence>
<evidence type="ECO:0000313" key="13">
    <source>
        <dbReference type="EMBL" id="AEF42528.1"/>
    </source>
</evidence>
<dbReference type="Gene3D" id="3.90.1150.10">
    <property type="entry name" value="Aspartate Aminotransferase, domain 1"/>
    <property type="match status" value="1"/>
</dbReference>
<dbReference type="PANTHER" id="PTHR43488">
    <property type="entry name" value="GLUTAMATE-PYRUVATE AMINOTRANSFERASE ALAA"/>
    <property type="match status" value="1"/>
</dbReference>
<evidence type="ECO:0000256" key="1">
    <source>
        <dbReference type="ARBA" id="ARBA00001933"/>
    </source>
</evidence>
<evidence type="ECO:0000259" key="12">
    <source>
        <dbReference type="Pfam" id="PF00155"/>
    </source>
</evidence>
<proteinExistence type="inferred from homology"/>
<keyword evidence="4 13" id="KW-0032">Aminotransferase</keyword>
<dbReference type="RefSeq" id="WP_013808877.1">
    <property type="nucleotide sequence ID" value="NC_015564.1"/>
</dbReference>
<name>F6EJB2_HOYSD</name>
<dbReference type="GO" id="GO:0004021">
    <property type="term" value="F:L-alanine:2-oxoglutarate aminotransferase activity"/>
    <property type="evidence" value="ECO:0007669"/>
    <property type="project" value="UniProtKB-EC"/>
</dbReference>
<dbReference type="OrthoDB" id="9763453at2"/>
<dbReference type="InterPro" id="IPR004839">
    <property type="entry name" value="Aminotransferase_I/II_large"/>
</dbReference>
<accession>F6EJB2</accession>
<keyword evidence="5 13" id="KW-0808">Transferase</keyword>
<dbReference type="EC" id="2.6.1.2" evidence="7"/>
<dbReference type="InterPro" id="IPR015424">
    <property type="entry name" value="PyrdxlP-dep_Trfase"/>
</dbReference>
<dbReference type="STRING" id="443218.AS9A_4094"/>
<dbReference type="AlphaFoldDB" id="F6EJB2"/>
<dbReference type="GO" id="GO:0030170">
    <property type="term" value="F:pyridoxal phosphate binding"/>
    <property type="evidence" value="ECO:0007669"/>
    <property type="project" value="InterPro"/>
</dbReference>
<protein>
    <recommendedName>
        <fullName evidence="10">Alanine aminotransferase</fullName>
        <ecNumber evidence="7">2.6.1.2</ecNumber>
    </recommendedName>
    <alternativeName>
        <fullName evidence="11">Alanine transaminase</fullName>
    </alternativeName>
    <alternativeName>
        <fullName evidence="8">Transaminase A</fullName>
    </alternativeName>
</protein>
<dbReference type="FunFam" id="3.40.640.10:FF:000019">
    <property type="entry name" value="Pyridoxal phosphate-dependent aminotransferase"/>
    <property type="match status" value="1"/>
</dbReference>
<keyword evidence="6" id="KW-0663">Pyridoxal phosphate</keyword>
<organism evidence="13 14">
    <name type="scientific">Hoyosella subflava (strain DSM 45089 / JCM 17490 / NBRC 109087 / DQS3-9A1)</name>
    <name type="common">Amycolicicoccus subflavus</name>
    <dbReference type="NCBI Taxonomy" id="443218"/>
    <lineage>
        <taxon>Bacteria</taxon>
        <taxon>Bacillati</taxon>
        <taxon>Actinomycetota</taxon>
        <taxon>Actinomycetes</taxon>
        <taxon>Mycobacteriales</taxon>
        <taxon>Hoyosellaceae</taxon>
        <taxon>Hoyosella</taxon>
    </lineage>
</organism>
<evidence type="ECO:0000256" key="8">
    <source>
        <dbReference type="ARBA" id="ARBA00030923"/>
    </source>
</evidence>
<comment type="catalytic activity">
    <reaction evidence="9">
        <text>L-alanine + 2-oxoglutarate = pyruvate + L-glutamate</text>
        <dbReference type="Rhea" id="RHEA:19453"/>
        <dbReference type="ChEBI" id="CHEBI:15361"/>
        <dbReference type="ChEBI" id="CHEBI:16810"/>
        <dbReference type="ChEBI" id="CHEBI:29985"/>
        <dbReference type="ChEBI" id="CHEBI:57972"/>
        <dbReference type="EC" id="2.6.1.2"/>
    </reaction>
</comment>
<evidence type="ECO:0000256" key="7">
    <source>
        <dbReference type="ARBA" id="ARBA00026106"/>
    </source>
</evidence>
<evidence type="ECO:0000256" key="9">
    <source>
        <dbReference type="ARBA" id="ARBA00047412"/>
    </source>
</evidence>
<evidence type="ECO:0000256" key="3">
    <source>
        <dbReference type="ARBA" id="ARBA00011738"/>
    </source>
</evidence>
<dbReference type="InterPro" id="IPR015421">
    <property type="entry name" value="PyrdxlP-dep_Trfase_major"/>
</dbReference>
<sequence length="418" mass="46576">MSRNDPLHLHHYHPRVLQQSSKLQDVLYEIRGPVHEHAARLEAEGHRILKLNIGNPAPFGFEAPDVIMRDMIAALPYAQGYSDSKGILSARRAIVTRYELIPGFPEFDVDDVFLGNGVSELIVMVMQSLLDNGDEVLIPAPDYPLWTAATSLAGGTPVHYLCSEEDDWNPDVADIEAKITKKTKAIVVINPNNPTGAVYSDHVLGQIVDLARKHRLLLLADEIYDKILYDDAKHVSLATLAPDLLTLTFNGLSKAYRVAGYRSGWLVITGPKDHAQSFLEGINLLASMRLCPNVPAQHAIQVALGGHQSIDELVLPGGRLLEQRDIAWERLNSIPGVSCVKPRGALYCFPRIDPEVYEIHNDEQFVQDLLLHEKILVVQGTGFNWPEPDHFRIVTLPYSRDLTTAIERIGNFLANYSQ</sequence>
<evidence type="ECO:0000256" key="10">
    <source>
        <dbReference type="ARBA" id="ARBA00068824"/>
    </source>
</evidence>
<keyword evidence="14" id="KW-1185">Reference proteome</keyword>
<dbReference type="Proteomes" id="UP000009235">
    <property type="component" value="Chromosome"/>
</dbReference>